<protein>
    <submittedName>
        <fullName evidence="1">Uncharacterized protein</fullName>
    </submittedName>
</protein>
<evidence type="ECO:0000313" key="2">
    <source>
        <dbReference type="Proteomes" id="UP000062519"/>
    </source>
</evidence>
<dbReference type="AlphaFoldDB" id="A0A1B4FK95"/>
<proteinExistence type="predicted"/>
<gene>
    <name evidence="1" type="ORF">WS70_19635</name>
</gene>
<accession>A0A1B4FK95</accession>
<reference evidence="1 2" key="1">
    <citation type="submission" date="2015-12" db="EMBL/GenBank/DDBJ databases">
        <title>Diversity of Burkholderia near neighbor genomes.</title>
        <authorList>
            <person name="Sahl J."/>
            <person name="Wagner D."/>
            <person name="Keim P."/>
        </authorList>
    </citation>
    <scope>NUCLEOTIDE SEQUENCE [LARGE SCALE GENOMIC DNA]</scope>
    <source>
        <strain evidence="1 2">BDU6</strain>
    </source>
</reference>
<dbReference type="Proteomes" id="UP000062519">
    <property type="component" value="Chromosome 2"/>
</dbReference>
<name>A0A1B4FK95_9BURK</name>
<evidence type="ECO:0000313" key="1">
    <source>
        <dbReference type="EMBL" id="AOJ04097.1"/>
    </source>
</evidence>
<dbReference type="EMBL" id="CP013387">
    <property type="protein sequence ID" value="AOJ04097.1"/>
    <property type="molecule type" value="Genomic_DNA"/>
</dbReference>
<sequence length="102" mass="11306">MTVGDDTFTFGERDGKKEEAWRAKRSETLGFGPGSSDIECVADAIVGWRNDTIVALRFVTQHASRNRRHAARGDSRRSLFTHGVSFRRNASSADRLLCGGTF</sequence>
<keyword evidence="2" id="KW-1185">Reference proteome</keyword>
<organism evidence="1 2">
    <name type="scientific">Burkholderia mayonis</name>
    <dbReference type="NCBI Taxonomy" id="1385591"/>
    <lineage>
        <taxon>Bacteria</taxon>
        <taxon>Pseudomonadati</taxon>
        <taxon>Pseudomonadota</taxon>
        <taxon>Betaproteobacteria</taxon>
        <taxon>Burkholderiales</taxon>
        <taxon>Burkholderiaceae</taxon>
        <taxon>Burkholderia</taxon>
        <taxon>pseudomallei group</taxon>
    </lineage>
</organism>
<dbReference type="KEGG" id="buu:WS70_19635"/>